<proteinExistence type="predicted"/>
<accession>A0A0A8ZA57</accession>
<dbReference type="EMBL" id="GBRH01262209">
    <property type="protein sequence ID" value="JAD35686.1"/>
    <property type="molecule type" value="Transcribed_RNA"/>
</dbReference>
<name>A0A0A8ZA57_ARUDO</name>
<feature type="region of interest" description="Disordered" evidence="1">
    <location>
        <begin position="1"/>
        <end position="43"/>
    </location>
</feature>
<protein>
    <submittedName>
        <fullName evidence="2">Uncharacterized protein</fullName>
    </submittedName>
</protein>
<reference evidence="2" key="1">
    <citation type="submission" date="2014-09" db="EMBL/GenBank/DDBJ databases">
        <authorList>
            <person name="Magalhaes I.L.F."/>
            <person name="Oliveira U."/>
            <person name="Santos F.R."/>
            <person name="Vidigal T.H.D.A."/>
            <person name="Brescovit A.D."/>
            <person name="Santos A.J."/>
        </authorList>
    </citation>
    <scope>NUCLEOTIDE SEQUENCE</scope>
    <source>
        <tissue evidence="2">Shoot tissue taken approximately 20 cm above the soil surface</tissue>
    </source>
</reference>
<feature type="compositionally biased region" description="Basic and acidic residues" evidence="1">
    <location>
        <begin position="9"/>
        <end position="27"/>
    </location>
</feature>
<dbReference type="AlphaFoldDB" id="A0A0A8ZA57"/>
<feature type="compositionally biased region" description="Polar residues" evidence="1">
    <location>
        <begin position="32"/>
        <end position="43"/>
    </location>
</feature>
<evidence type="ECO:0000313" key="2">
    <source>
        <dbReference type="EMBL" id="JAD35686.1"/>
    </source>
</evidence>
<evidence type="ECO:0000256" key="1">
    <source>
        <dbReference type="SAM" id="MobiDB-lite"/>
    </source>
</evidence>
<reference evidence="2" key="2">
    <citation type="journal article" date="2015" name="Data Brief">
        <title>Shoot transcriptome of the giant reed, Arundo donax.</title>
        <authorList>
            <person name="Barrero R.A."/>
            <person name="Guerrero F.D."/>
            <person name="Moolhuijzen P."/>
            <person name="Goolsby J.A."/>
            <person name="Tidwell J."/>
            <person name="Bellgard S.E."/>
            <person name="Bellgard M.I."/>
        </authorList>
    </citation>
    <scope>NUCLEOTIDE SEQUENCE</scope>
    <source>
        <tissue evidence="2">Shoot tissue taken approximately 20 cm above the soil surface</tissue>
    </source>
</reference>
<organism evidence="2">
    <name type="scientific">Arundo donax</name>
    <name type="common">Giant reed</name>
    <name type="synonym">Donax arundinaceus</name>
    <dbReference type="NCBI Taxonomy" id="35708"/>
    <lineage>
        <taxon>Eukaryota</taxon>
        <taxon>Viridiplantae</taxon>
        <taxon>Streptophyta</taxon>
        <taxon>Embryophyta</taxon>
        <taxon>Tracheophyta</taxon>
        <taxon>Spermatophyta</taxon>
        <taxon>Magnoliopsida</taxon>
        <taxon>Liliopsida</taxon>
        <taxon>Poales</taxon>
        <taxon>Poaceae</taxon>
        <taxon>PACMAD clade</taxon>
        <taxon>Arundinoideae</taxon>
        <taxon>Arundineae</taxon>
        <taxon>Arundo</taxon>
    </lineage>
</organism>
<sequence>MTTTRSRTRTYDRVRIRGDDRSVEGDGVHSFISRSKSRSVQAV</sequence>